<comment type="function">
    <text evidence="6">Transfers an acetyl group from acetyl-CoA to L-homoserine, forming acetyl-L-homoserine.</text>
</comment>
<feature type="region of interest" description="Disordered" evidence="7">
    <location>
        <begin position="359"/>
        <end position="379"/>
    </location>
</feature>
<keyword evidence="2 6" id="KW-0028">Amino-acid biosynthesis</keyword>
<keyword evidence="3 6" id="KW-0808">Transferase</keyword>
<dbReference type="GO" id="GO:0004414">
    <property type="term" value="F:homoserine O-acetyltransferase activity"/>
    <property type="evidence" value="ECO:0007669"/>
    <property type="project" value="UniProtKB-EC"/>
</dbReference>
<name>A0A806FNG4_BIFAN</name>
<evidence type="ECO:0000256" key="6">
    <source>
        <dbReference type="HAMAP-Rule" id="MF_00295"/>
    </source>
</evidence>
<feature type="active site" description="Acyl-thioester intermediate" evidence="6">
    <location>
        <position position="179"/>
    </location>
</feature>
<feature type="active site" description="Proton acceptor" evidence="6">
    <location>
        <position position="272"/>
    </location>
</feature>
<dbReference type="CDD" id="cd03131">
    <property type="entry name" value="GATase1_HTS"/>
    <property type="match status" value="1"/>
</dbReference>
<feature type="active site" evidence="6">
    <location>
        <position position="274"/>
    </location>
</feature>
<dbReference type="EC" id="2.3.1.31" evidence="6"/>
<keyword evidence="1 6" id="KW-0963">Cytoplasm</keyword>
<comment type="subcellular location">
    <subcellularLocation>
        <location evidence="6">Cytoplasm</location>
    </subcellularLocation>
</comment>
<dbReference type="NCBIfam" id="TIGR01001">
    <property type="entry name" value="metA"/>
    <property type="match status" value="1"/>
</dbReference>
<dbReference type="Pfam" id="PF04204">
    <property type="entry name" value="HTS"/>
    <property type="match status" value="1"/>
</dbReference>
<evidence type="ECO:0000313" key="8">
    <source>
        <dbReference type="EMBL" id="AEK30904.1"/>
    </source>
</evidence>
<dbReference type="AlphaFoldDB" id="A0A806FNG4"/>
<proteinExistence type="inferred from homology"/>
<feature type="binding site" evidence="6">
    <location>
        <position position="286"/>
    </location>
    <ligand>
        <name>substrate</name>
    </ligand>
</feature>
<dbReference type="InterPro" id="IPR033752">
    <property type="entry name" value="MetA_family"/>
</dbReference>
<keyword evidence="4 6" id="KW-0012">Acyltransferase</keyword>
<dbReference type="HAMAP" id="MF_00295">
    <property type="entry name" value="MetA_acyltransf"/>
    <property type="match status" value="1"/>
</dbReference>
<feature type="site" description="Important for substrate specificity" evidence="6">
    <location>
        <position position="229"/>
    </location>
</feature>
<feature type="binding site" evidence="6">
    <location>
        <position position="229"/>
    </location>
    <ligand>
        <name>substrate</name>
    </ligand>
</feature>
<comment type="similarity">
    <text evidence="6">Belongs to the MetA family.</text>
</comment>
<evidence type="ECO:0000256" key="1">
    <source>
        <dbReference type="ARBA" id="ARBA00022490"/>
    </source>
</evidence>
<evidence type="ECO:0000256" key="4">
    <source>
        <dbReference type="ARBA" id="ARBA00023315"/>
    </source>
</evidence>
<dbReference type="GO" id="GO:0019281">
    <property type="term" value="P:L-methionine biosynthetic process from homoserine via O-succinyl-L-homoserine and cystathionine"/>
    <property type="evidence" value="ECO:0007669"/>
    <property type="project" value="InterPro"/>
</dbReference>
<dbReference type="EMBL" id="CP002915">
    <property type="protein sequence ID" value="AEK30904.1"/>
    <property type="molecule type" value="Genomic_DNA"/>
</dbReference>
<dbReference type="Proteomes" id="UP000008394">
    <property type="component" value="Chromosome"/>
</dbReference>
<accession>A0A806FNG4</accession>
<dbReference type="InterPro" id="IPR029062">
    <property type="entry name" value="Class_I_gatase-like"/>
</dbReference>
<comment type="pathway">
    <text evidence="6">Amino-acid biosynthesis; L-methionine biosynthesis via de novo pathway; O-acetyl-L-homoserine from L-homoserine: step 1/1.</text>
</comment>
<dbReference type="PANTHER" id="PTHR20919">
    <property type="entry name" value="HOMOSERINE O-SUCCINYLTRANSFERASE"/>
    <property type="match status" value="1"/>
</dbReference>
<gene>
    <name evidence="6" type="primary">metAA</name>
    <name evidence="8" type="ORF">BALAC2494_01298</name>
</gene>
<dbReference type="InterPro" id="IPR005697">
    <property type="entry name" value="HST_MetA"/>
</dbReference>
<evidence type="ECO:0000256" key="2">
    <source>
        <dbReference type="ARBA" id="ARBA00022605"/>
    </source>
</evidence>
<evidence type="ECO:0000256" key="5">
    <source>
        <dbReference type="ARBA" id="ARBA00049043"/>
    </source>
</evidence>
<evidence type="ECO:0000313" key="9">
    <source>
        <dbReference type="Proteomes" id="UP000008394"/>
    </source>
</evidence>
<feature type="site" description="Important for acyl-CoA specificity" evidence="6">
    <location>
        <position position="148"/>
    </location>
</feature>
<dbReference type="PANTHER" id="PTHR20919:SF0">
    <property type="entry name" value="HOMOSERINE O-SUCCINYLTRANSFERASE"/>
    <property type="match status" value="1"/>
</dbReference>
<keyword evidence="6" id="KW-0486">Methionine biosynthesis</keyword>
<comment type="catalytic activity">
    <reaction evidence="5 6">
        <text>L-homoserine + acetyl-CoA = O-acetyl-L-homoserine + CoA</text>
        <dbReference type="Rhea" id="RHEA:13701"/>
        <dbReference type="ChEBI" id="CHEBI:57287"/>
        <dbReference type="ChEBI" id="CHEBI:57288"/>
        <dbReference type="ChEBI" id="CHEBI:57476"/>
        <dbReference type="ChEBI" id="CHEBI:57716"/>
        <dbReference type="EC" id="2.3.1.31"/>
    </reaction>
</comment>
<organism evidence="8 9">
    <name type="scientific">Bifidobacterium animalis subsp. lactis CNCM I-2494</name>
    <dbReference type="NCBI Taxonomy" id="1042403"/>
    <lineage>
        <taxon>Bacteria</taxon>
        <taxon>Bacillati</taxon>
        <taxon>Actinomycetota</taxon>
        <taxon>Actinomycetes</taxon>
        <taxon>Bifidobacteriales</taxon>
        <taxon>Bifidobacteriaceae</taxon>
        <taxon>Bifidobacterium</taxon>
    </lineage>
</organism>
<dbReference type="UniPathway" id="UPA00051">
    <property type="reaction ID" value="UER00074"/>
</dbReference>
<comment type="caution">
    <text evidence="6">Lacks conserved residue(s) required for the propagation of feature annotation.</text>
</comment>
<sequence>MRYGRWVLCACRPYSLDCISACVLCGCVVRTFAHNWSMPIKIPGGLPARAILDSERIFALEKPEAERQRVRPLKMVILNLMPKKIETETQLLRLISKSPLQVEIDFMKTSTHESKHVSADHLVKFYEPLEAYEGNCYDGLIVTGAPVEHLRFEDVDYWDEFKRVLDWSSTHVFSTMYMCWGAMAALYQRYGVHKMDLDEKLFGVFPQFLQDEYCFLTNGFDEIALQPHSRLAGVNEADIAANPELQVLTWGPQAGPGLIATRDFSEVFALGHWEYGKYTLAEEYRRDMAKGMSNVPFPRNYFPNDDPALAPLFSWRAHANLLWRNWLNWVYQTTPYDLSEVPQLRAERRLGTDRSIRHAPCSPRDDQFLPFDTSGYGLK</sequence>
<feature type="binding site" evidence="6">
    <location>
        <position position="200"/>
    </location>
    <ligand>
        <name>substrate</name>
    </ligand>
</feature>
<dbReference type="GO" id="GO:0005737">
    <property type="term" value="C:cytoplasm"/>
    <property type="evidence" value="ECO:0007669"/>
    <property type="project" value="UniProtKB-SubCell"/>
</dbReference>
<dbReference type="SUPFAM" id="SSF52317">
    <property type="entry name" value="Class I glutamine amidotransferase-like"/>
    <property type="match status" value="1"/>
</dbReference>
<dbReference type="KEGG" id="bnm:BALAC2494_01298"/>
<dbReference type="GO" id="GO:0008899">
    <property type="term" value="F:homoserine O-succinyltransferase activity"/>
    <property type="evidence" value="ECO:0007669"/>
    <property type="project" value="UniProtKB-UniRule"/>
</dbReference>
<evidence type="ECO:0000256" key="7">
    <source>
        <dbReference type="SAM" id="MobiDB-lite"/>
    </source>
</evidence>
<protein>
    <recommendedName>
        <fullName evidence="6">Homoserine O-acetyltransferase</fullName>
        <shortName evidence="6">HAT</shortName>
        <ecNumber evidence="6">2.3.1.31</ecNumber>
    </recommendedName>
    <alternativeName>
        <fullName evidence="6">Homoserine transacetylase</fullName>
        <shortName evidence="6">HTA</shortName>
    </alternativeName>
</protein>
<evidence type="ECO:0000256" key="3">
    <source>
        <dbReference type="ARBA" id="ARBA00022679"/>
    </source>
</evidence>
<dbReference type="Gene3D" id="3.40.50.880">
    <property type="match status" value="1"/>
</dbReference>
<reference evidence="8 9" key="1">
    <citation type="journal article" date="2011" name="J. Bacteriol.">
        <title>Genome Sequence of the Probiotic Strain Bifidobacterium animalis subsp. lactis CNCM I-2494.</title>
        <authorList>
            <person name="Chervaux C."/>
            <person name="Grimaldi C."/>
            <person name="Bolotin A."/>
            <person name="Quinquis B."/>
            <person name="Legrain-Raspaud S."/>
            <person name="van Hylckama Vlieg J.E."/>
            <person name="Denariaz G."/>
            <person name="Smokvina T."/>
        </authorList>
    </citation>
    <scope>NUCLEOTIDE SEQUENCE [LARGE SCALE GENOMIC DNA]</scope>
    <source>
        <strain evidence="8 9">CNCM I-2494</strain>
    </source>
</reference>